<evidence type="ECO:0000313" key="5">
    <source>
        <dbReference type="EMBL" id="KIS65772.1"/>
    </source>
</evidence>
<dbReference type="eggNOG" id="KOG1176">
    <property type="taxonomic scope" value="Eukaryota"/>
</dbReference>
<dbReference type="InterPro" id="IPR042099">
    <property type="entry name" value="ANL_N_sf"/>
</dbReference>
<dbReference type="InterPro" id="IPR000873">
    <property type="entry name" value="AMP-dep_synth/lig_dom"/>
</dbReference>
<name>A0A0D1BUI7_MYCMD</name>
<dbReference type="GO" id="GO:0016405">
    <property type="term" value="F:CoA-ligase activity"/>
    <property type="evidence" value="ECO:0000318"/>
    <property type="project" value="GO_Central"/>
</dbReference>
<evidence type="ECO:0000256" key="1">
    <source>
        <dbReference type="ARBA" id="ARBA00006432"/>
    </source>
</evidence>
<dbReference type="Gene3D" id="3.30.300.30">
    <property type="match status" value="1"/>
</dbReference>
<comment type="similarity">
    <text evidence="1">Belongs to the ATP-dependent AMP-binding enzyme family.</text>
</comment>
<sequence>MTQPSSKFSIPLGPYTIYDPNTGIYASRLPPPQAASKTVFDFCLGSVSFDDAGTAITDCSTGRSISYGELRLQSQRFGLGLITKAQLKPGDTILVALHSSIDFAVSVMAAQFAGLRVALANPDYARKELRHVYRLVKPKKVIMHSTYLGRAAAANVKTFTVILTDTKLGRGGVLSIGELLADEALAKAAKPFLPDDLNTTAYLPSSSGTTGLPKAVEISHRNVVSMLSMNLNTPGFVPDELKGEQMRMLTFLPFFHAYGLVGQLHLILALRGQLFILRPFTAQAFCDAVPAHKINMLNFVPPALTKLIKHAGIDRNVFATVKRARCGAAPLDAETEAKFAELTGVQVKQGWGMTELTLAGLDPSSGQQKAGSVGCLIAGTLAKVVDVSSGEPVQTGQRGELLIKGDQVFRGYLANPQETEAAFTADGFFRTGDVVIVDPHTGEFTVVDRLKELIKYQGFQVAPAELEGVLVTHPKIAAAAVVGRLDQSKATELPCAFVQLSDQAKQHAASSTDDLAKEIDQYVRSKVSHHKFLRGGIHFVDQIPVSASGKILRKDVRALLETLPQLSSPRANL</sequence>
<dbReference type="EMBL" id="CM003161">
    <property type="protein sequence ID" value="KIS65772.1"/>
    <property type="molecule type" value="Genomic_DNA"/>
</dbReference>
<dbReference type="Proteomes" id="UP000000561">
    <property type="component" value="Chromosome 22"/>
</dbReference>
<dbReference type="SUPFAM" id="SSF56801">
    <property type="entry name" value="Acetyl-CoA synthetase-like"/>
    <property type="match status" value="1"/>
</dbReference>
<evidence type="ECO:0000259" key="3">
    <source>
        <dbReference type="Pfam" id="PF00501"/>
    </source>
</evidence>
<dbReference type="OrthoDB" id="1898221at2759"/>
<dbReference type="InterPro" id="IPR045851">
    <property type="entry name" value="AMP-bd_C_sf"/>
</dbReference>
<dbReference type="RefSeq" id="XP_011392532.1">
    <property type="nucleotide sequence ID" value="XM_011394230.1"/>
</dbReference>
<organism evidence="5 6">
    <name type="scientific">Mycosarcoma maydis</name>
    <name type="common">Corn smut fungus</name>
    <name type="synonym">Ustilago maydis</name>
    <dbReference type="NCBI Taxonomy" id="5270"/>
    <lineage>
        <taxon>Eukaryota</taxon>
        <taxon>Fungi</taxon>
        <taxon>Dikarya</taxon>
        <taxon>Basidiomycota</taxon>
        <taxon>Ustilaginomycotina</taxon>
        <taxon>Ustilaginomycetes</taxon>
        <taxon>Ustilaginales</taxon>
        <taxon>Ustilaginaceae</taxon>
        <taxon>Mycosarcoma</taxon>
    </lineage>
</organism>
<dbReference type="STRING" id="237631.A0A0D1BUI7"/>
<dbReference type="KEGG" id="uma:UMAG_06153"/>
<keyword evidence="2" id="KW-0436">Ligase</keyword>
<dbReference type="PANTHER" id="PTHR24096:SF149">
    <property type="entry name" value="AMP-BINDING DOMAIN-CONTAINING PROTEIN-RELATED"/>
    <property type="match status" value="1"/>
</dbReference>
<accession>A0A0D1BUI7</accession>
<dbReference type="Pfam" id="PF00501">
    <property type="entry name" value="AMP-binding"/>
    <property type="match status" value="1"/>
</dbReference>
<dbReference type="AlphaFoldDB" id="A0A0D1BUI7"/>
<dbReference type="Pfam" id="PF13193">
    <property type="entry name" value="AMP-binding_C"/>
    <property type="match status" value="1"/>
</dbReference>
<evidence type="ECO:0000259" key="4">
    <source>
        <dbReference type="Pfam" id="PF13193"/>
    </source>
</evidence>
<dbReference type="VEuPathDB" id="FungiDB:UMAG_06153"/>
<reference evidence="5 6" key="1">
    <citation type="journal article" date="2006" name="Nature">
        <title>Insights from the genome of the biotrophic fungal plant pathogen Ustilago maydis.</title>
        <authorList>
            <person name="Kamper J."/>
            <person name="Kahmann R."/>
            <person name="Bolker M."/>
            <person name="Ma L.J."/>
            <person name="Brefort T."/>
            <person name="Saville B.J."/>
            <person name="Banuett F."/>
            <person name="Kronstad J.W."/>
            <person name="Gold S.E."/>
            <person name="Muller O."/>
            <person name="Perlin M.H."/>
            <person name="Wosten H.A."/>
            <person name="de Vries R."/>
            <person name="Ruiz-Herrera J."/>
            <person name="Reynaga-Pena C.G."/>
            <person name="Snetselaar K."/>
            <person name="McCann M."/>
            <person name="Perez-Martin J."/>
            <person name="Feldbrugge M."/>
            <person name="Basse C.W."/>
            <person name="Steinberg G."/>
            <person name="Ibeas J.I."/>
            <person name="Holloman W."/>
            <person name="Guzman P."/>
            <person name="Farman M."/>
            <person name="Stajich J.E."/>
            <person name="Sentandreu R."/>
            <person name="Gonzalez-Prieto J.M."/>
            <person name="Kennell J.C."/>
            <person name="Molina L."/>
            <person name="Schirawski J."/>
            <person name="Mendoza-Mendoza A."/>
            <person name="Greilinger D."/>
            <person name="Munch K."/>
            <person name="Rossel N."/>
            <person name="Scherer M."/>
            <person name="Vranes M."/>
            <person name="Ladendorf O."/>
            <person name="Vincon V."/>
            <person name="Fuchs U."/>
            <person name="Sandrock B."/>
            <person name="Meng S."/>
            <person name="Ho E.C."/>
            <person name="Cahill M.J."/>
            <person name="Boyce K.J."/>
            <person name="Klose J."/>
            <person name="Klosterman S.J."/>
            <person name="Deelstra H.J."/>
            <person name="Ortiz-Castellanos L."/>
            <person name="Li W."/>
            <person name="Sanchez-Alonso P."/>
            <person name="Schreier P.H."/>
            <person name="Hauser-Hahn I."/>
            <person name="Vaupel M."/>
            <person name="Koopmann E."/>
            <person name="Friedrich G."/>
            <person name="Voss H."/>
            <person name="Schluter T."/>
            <person name="Margolis J."/>
            <person name="Platt D."/>
            <person name="Swimmer C."/>
            <person name="Gnirke A."/>
            <person name="Chen F."/>
            <person name="Vysotskaia V."/>
            <person name="Mannhaupt G."/>
            <person name="Guldener U."/>
            <person name="Munsterkotter M."/>
            <person name="Haase D."/>
            <person name="Oesterheld M."/>
            <person name="Mewes H.W."/>
            <person name="Mauceli E.W."/>
            <person name="DeCaprio D."/>
            <person name="Wade C.M."/>
            <person name="Butler J."/>
            <person name="Young S."/>
            <person name="Jaffe D.B."/>
            <person name="Calvo S."/>
            <person name="Nusbaum C."/>
            <person name="Galagan J."/>
            <person name="Birren B.W."/>
        </authorList>
    </citation>
    <scope>NUCLEOTIDE SEQUENCE [LARGE SCALE GENOMIC DNA]</scope>
    <source>
        <strain evidence="6">DSM 14603 / FGSC 9021 / UM521</strain>
    </source>
</reference>
<evidence type="ECO:0000313" key="6">
    <source>
        <dbReference type="Proteomes" id="UP000000561"/>
    </source>
</evidence>
<evidence type="ECO:0000256" key="2">
    <source>
        <dbReference type="ARBA" id="ARBA00022598"/>
    </source>
</evidence>
<keyword evidence="6" id="KW-1185">Reference proteome</keyword>
<dbReference type="GeneID" id="23565838"/>
<dbReference type="InParanoid" id="A0A0D1BUI7"/>
<proteinExistence type="inferred from homology"/>
<dbReference type="Gene3D" id="3.40.50.12780">
    <property type="entry name" value="N-terminal domain of ligase-like"/>
    <property type="match status" value="1"/>
</dbReference>
<dbReference type="InterPro" id="IPR025110">
    <property type="entry name" value="AMP-bd_C"/>
</dbReference>
<dbReference type="OMA" id="RFDAGEW"/>
<dbReference type="PANTHER" id="PTHR24096">
    <property type="entry name" value="LONG-CHAIN-FATTY-ACID--COA LIGASE"/>
    <property type="match status" value="1"/>
</dbReference>
<gene>
    <name evidence="5" type="ORF">UMAG_06153</name>
</gene>
<protein>
    <recommendedName>
        <fullName evidence="7">4-coumarate--CoA ligase 1</fullName>
    </recommendedName>
</protein>
<feature type="domain" description="AMP-binding enzyme C-terminal" evidence="4">
    <location>
        <begin position="465"/>
        <end position="550"/>
    </location>
</feature>
<evidence type="ECO:0008006" key="7">
    <source>
        <dbReference type="Google" id="ProtNLM"/>
    </source>
</evidence>
<feature type="domain" description="AMP-dependent synthetase/ligase" evidence="3">
    <location>
        <begin position="54"/>
        <end position="413"/>
    </location>
</feature>